<keyword evidence="2" id="KW-1185">Reference proteome</keyword>
<comment type="caution">
    <text evidence="1">The sequence shown here is derived from an EMBL/GenBank/DDBJ whole genome shotgun (WGS) entry which is preliminary data.</text>
</comment>
<dbReference type="AlphaFoldDB" id="A0A9K3LJT6"/>
<protein>
    <submittedName>
        <fullName evidence="1">Uncharacterized protein</fullName>
    </submittedName>
</protein>
<reference evidence="1" key="1">
    <citation type="journal article" date="2021" name="Sci. Rep.">
        <title>Diploid genomic architecture of Nitzschia inconspicua, an elite biomass production diatom.</title>
        <authorList>
            <person name="Oliver A."/>
            <person name="Podell S."/>
            <person name="Pinowska A."/>
            <person name="Traller J.C."/>
            <person name="Smith S.R."/>
            <person name="McClure R."/>
            <person name="Beliaev A."/>
            <person name="Bohutskyi P."/>
            <person name="Hill E.A."/>
            <person name="Rabines A."/>
            <person name="Zheng H."/>
            <person name="Allen L.Z."/>
            <person name="Kuo A."/>
            <person name="Grigoriev I.V."/>
            <person name="Allen A.E."/>
            <person name="Hazlebeck D."/>
            <person name="Allen E.E."/>
        </authorList>
    </citation>
    <scope>NUCLEOTIDE SEQUENCE</scope>
    <source>
        <strain evidence="1">Hildebrandi</strain>
    </source>
</reference>
<dbReference type="EMBL" id="JAGRRH010000010">
    <property type="protein sequence ID" value="KAG7363710.1"/>
    <property type="molecule type" value="Genomic_DNA"/>
</dbReference>
<gene>
    <name evidence="1" type="ORF">IV203_027071</name>
</gene>
<evidence type="ECO:0000313" key="2">
    <source>
        <dbReference type="Proteomes" id="UP000693970"/>
    </source>
</evidence>
<accession>A0A9K3LJT6</accession>
<evidence type="ECO:0000313" key="1">
    <source>
        <dbReference type="EMBL" id="KAG7363710.1"/>
    </source>
</evidence>
<sequence>MASFSQDQLLSLFALEGQPPARHDNNAATGIDEAATSSSSLPASIFEGIPNITPEQVIGLTELESFMKVLEKAAAD</sequence>
<reference evidence="1" key="2">
    <citation type="submission" date="2021-04" db="EMBL/GenBank/DDBJ databases">
        <authorList>
            <person name="Podell S."/>
        </authorList>
    </citation>
    <scope>NUCLEOTIDE SEQUENCE</scope>
    <source>
        <strain evidence="1">Hildebrandi</strain>
    </source>
</reference>
<proteinExistence type="predicted"/>
<dbReference type="Proteomes" id="UP000693970">
    <property type="component" value="Unassembled WGS sequence"/>
</dbReference>
<name>A0A9K3LJT6_9STRA</name>
<organism evidence="1 2">
    <name type="scientific">Nitzschia inconspicua</name>
    <dbReference type="NCBI Taxonomy" id="303405"/>
    <lineage>
        <taxon>Eukaryota</taxon>
        <taxon>Sar</taxon>
        <taxon>Stramenopiles</taxon>
        <taxon>Ochrophyta</taxon>
        <taxon>Bacillariophyta</taxon>
        <taxon>Bacillariophyceae</taxon>
        <taxon>Bacillariophycidae</taxon>
        <taxon>Bacillariales</taxon>
        <taxon>Bacillariaceae</taxon>
        <taxon>Nitzschia</taxon>
    </lineage>
</organism>